<dbReference type="PANTHER" id="PTHR30163">
    <property type="entry name" value="MEMBRANE-BOUND LYTIC MUREIN TRANSGLYCOSYLASE B"/>
    <property type="match status" value="1"/>
</dbReference>
<dbReference type="InterPro" id="IPR043426">
    <property type="entry name" value="MltB-like"/>
</dbReference>
<dbReference type="AlphaFoldDB" id="A0AAQ2C4J7"/>
<dbReference type="CDD" id="cd13399">
    <property type="entry name" value="Slt35-like"/>
    <property type="match status" value="1"/>
</dbReference>
<protein>
    <submittedName>
        <fullName evidence="2">Murein transglycosylase</fullName>
    </submittedName>
</protein>
<gene>
    <name evidence="2" type="ORF">E3O49_14635</name>
</gene>
<comment type="caution">
    <text evidence="2">The sequence shown here is derived from an EMBL/GenBank/DDBJ whole genome shotgun (WGS) entry which is preliminary data.</text>
</comment>
<organism evidence="2 3">
    <name type="scientific">Cryobacterium shii</name>
    <dbReference type="NCBI Taxonomy" id="1259235"/>
    <lineage>
        <taxon>Bacteria</taxon>
        <taxon>Bacillati</taxon>
        <taxon>Actinomycetota</taxon>
        <taxon>Actinomycetes</taxon>
        <taxon>Micrococcales</taxon>
        <taxon>Microbacteriaceae</taxon>
        <taxon>Cryobacterium</taxon>
    </lineage>
</organism>
<keyword evidence="3" id="KW-1185">Reference proteome</keyword>
<dbReference type="EMBL" id="SOFY01000077">
    <property type="protein sequence ID" value="TFC42576.1"/>
    <property type="molecule type" value="Genomic_DNA"/>
</dbReference>
<dbReference type="PANTHER" id="PTHR30163:SF8">
    <property type="entry name" value="LYTIC MUREIN TRANSGLYCOSYLASE"/>
    <property type="match status" value="1"/>
</dbReference>
<dbReference type="SUPFAM" id="SSF53955">
    <property type="entry name" value="Lysozyme-like"/>
    <property type="match status" value="1"/>
</dbReference>
<dbReference type="GO" id="GO:0008933">
    <property type="term" value="F:peptidoglycan lytic transglycosylase activity"/>
    <property type="evidence" value="ECO:0007669"/>
    <property type="project" value="TreeGrafter"/>
</dbReference>
<dbReference type="RefSeq" id="WP_134367753.1">
    <property type="nucleotide sequence ID" value="NZ_SOFY01000077.1"/>
</dbReference>
<proteinExistence type="predicted"/>
<dbReference type="Pfam" id="PF13406">
    <property type="entry name" value="SLT_2"/>
    <property type="match status" value="1"/>
</dbReference>
<evidence type="ECO:0000259" key="1">
    <source>
        <dbReference type="Pfam" id="PF13406"/>
    </source>
</evidence>
<sequence length="263" mass="26853">MRGLGGWWLFVAFLALAGWLVFGWLAHGHAPVPARAAPSLRLEAAAGDTVAPAAPTQPPLAGSATAASVVASVSSDDASLVSVPWAQATSEATGIGYRALLGYAGASLAMASRQPSCHLGWTTLAALGAVESGHGTHAGSSVDADGVVRPGIYGPLLDGTALDAFADTDGGRWDGNAQWDRAVGPLQFIPSTWQRWGADGNGDGINDPQQVDDAALATGLYLCYSGDLSAAGTWQSAIFSYNHLESYVDAVAGRANAYAAQVD</sequence>
<name>A0AAQ2C4J7_9MICO</name>
<evidence type="ECO:0000313" key="3">
    <source>
        <dbReference type="Proteomes" id="UP000297403"/>
    </source>
</evidence>
<dbReference type="InterPro" id="IPR031304">
    <property type="entry name" value="SLT_2"/>
</dbReference>
<dbReference type="Gene3D" id="1.10.530.10">
    <property type="match status" value="1"/>
</dbReference>
<accession>A0AAQ2C4J7</accession>
<feature type="domain" description="Transglycosylase SLT" evidence="1">
    <location>
        <begin position="178"/>
        <end position="225"/>
    </location>
</feature>
<dbReference type="GO" id="GO:0009253">
    <property type="term" value="P:peptidoglycan catabolic process"/>
    <property type="evidence" value="ECO:0007669"/>
    <property type="project" value="TreeGrafter"/>
</dbReference>
<evidence type="ECO:0000313" key="2">
    <source>
        <dbReference type="EMBL" id="TFC42576.1"/>
    </source>
</evidence>
<dbReference type="InterPro" id="IPR023346">
    <property type="entry name" value="Lysozyme-like_dom_sf"/>
</dbReference>
<dbReference type="Proteomes" id="UP000297403">
    <property type="component" value="Unassembled WGS sequence"/>
</dbReference>
<reference evidence="2 3" key="1">
    <citation type="submission" date="2019-03" db="EMBL/GenBank/DDBJ databases">
        <title>Genomics of glacier-inhabiting Cryobacterium strains.</title>
        <authorList>
            <person name="Liu Q."/>
            <person name="Xin Y.-H."/>
        </authorList>
    </citation>
    <scope>NUCLEOTIDE SEQUENCE [LARGE SCALE GENOMIC DNA]</scope>
    <source>
        <strain evidence="3">TMT1-22</strain>
    </source>
</reference>